<evidence type="ECO:0000256" key="1">
    <source>
        <dbReference type="SAM" id="MobiDB-lite"/>
    </source>
</evidence>
<feature type="region of interest" description="Disordered" evidence="1">
    <location>
        <begin position="39"/>
        <end position="80"/>
    </location>
</feature>
<accession>A0A0M3HYW3</accession>
<proteinExistence type="predicted"/>
<feature type="compositionally biased region" description="Basic and acidic residues" evidence="1">
    <location>
        <begin position="49"/>
        <end position="61"/>
    </location>
</feature>
<evidence type="ECO:0000313" key="2">
    <source>
        <dbReference type="Proteomes" id="UP000036681"/>
    </source>
</evidence>
<dbReference type="WBParaSite" id="ALUE_0000878301-mRNA-1">
    <property type="protein sequence ID" value="ALUE_0000878301-mRNA-1"/>
    <property type="gene ID" value="ALUE_0000878301"/>
</dbReference>
<keyword evidence="2" id="KW-1185">Reference proteome</keyword>
<evidence type="ECO:0000313" key="3">
    <source>
        <dbReference type="WBParaSite" id="ALUE_0000878301-mRNA-1"/>
    </source>
</evidence>
<name>A0A0M3HYW3_ASCLU</name>
<sequence length="80" mass="8833">MINVMIDPKVYADVYAAAPNDNPLAKICRTVPLKCSMKEGSTLTPTKQYEGDSTDKEEQDNKPSQQLCEVDSVVVKGRKT</sequence>
<protein>
    <submittedName>
        <fullName evidence="3">MSP domain-containing protein</fullName>
    </submittedName>
</protein>
<reference evidence="3" key="1">
    <citation type="submission" date="2017-02" db="UniProtKB">
        <authorList>
            <consortium name="WormBaseParasite"/>
        </authorList>
    </citation>
    <scope>IDENTIFICATION</scope>
</reference>
<dbReference type="AlphaFoldDB" id="A0A0M3HYW3"/>
<dbReference type="Proteomes" id="UP000036681">
    <property type="component" value="Unplaced"/>
</dbReference>
<organism evidence="2 3">
    <name type="scientific">Ascaris lumbricoides</name>
    <name type="common">Giant roundworm</name>
    <dbReference type="NCBI Taxonomy" id="6252"/>
    <lineage>
        <taxon>Eukaryota</taxon>
        <taxon>Metazoa</taxon>
        <taxon>Ecdysozoa</taxon>
        <taxon>Nematoda</taxon>
        <taxon>Chromadorea</taxon>
        <taxon>Rhabditida</taxon>
        <taxon>Spirurina</taxon>
        <taxon>Ascaridomorpha</taxon>
        <taxon>Ascaridoidea</taxon>
        <taxon>Ascarididae</taxon>
        <taxon>Ascaris</taxon>
    </lineage>
</organism>